<keyword evidence="1" id="KW-0255">Endonuclease</keyword>
<proteinExistence type="predicted"/>
<evidence type="ECO:0000313" key="1">
    <source>
        <dbReference type="EMBL" id="MBD1320794.1"/>
    </source>
</evidence>
<dbReference type="EMBL" id="JACWMS010000002">
    <property type="protein sequence ID" value="MBD1320794.1"/>
    <property type="molecule type" value="Genomic_DNA"/>
</dbReference>
<organism evidence="1 2">
    <name type="scientific">Gordonia hankookensis</name>
    <dbReference type="NCBI Taxonomy" id="589403"/>
    <lineage>
        <taxon>Bacteria</taxon>
        <taxon>Bacillati</taxon>
        <taxon>Actinomycetota</taxon>
        <taxon>Actinomycetes</taxon>
        <taxon>Mycobacteriales</taxon>
        <taxon>Gordoniaceae</taxon>
        <taxon>Gordonia</taxon>
    </lineage>
</organism>
<dbReference type="Proteomes" id="UP000602395">
    <property type="component" value="Unassembled WGS sequence"/>
</dbReference>
<comment type="caution">
    <text evidence="1">The sequence shown here is derived from an EMBL/GenBank/DDBJ whole genome shotgun (WGS) entry which is preliminary data.</text>
</comment>
<keyword evidence="1" id="KW-0378">Hydrolase</keyword>
<dbReference type="GO" id="GO:0004519">
    <property type="term" value="F:endonuclease activity"/>
    <property type="evidence" value="ECO:0007669"/>
    <property type="project" value="UniProtKB-KW"/>
</dbReference>
<reference evidence="1 2" key="1">
    <citation type="submission" date="2020-09" db="EMBL/GenBank/DDBJ databases">
        <title>Novel species in genus Gordonia.</title>
        <authorList>
            <person name="Zhang G."/>
        </authorList>
    </citation>
    <scope>NUCLEOTIDE SEQUENCE [LARGE SCALE GENOMIC DNA]</scope>
    <source>
        <strain evidence="1 2">ON-33</strain>
    </source>
</reference>
<gene>
    <name evidence="1" type="ORF">IDF66_14510</name>
</gene>
<keyword evidence="2" id="KW-1185">Reference proteome</keyword>
<accession>A0ABR7WDD3</accession>
<sequence length="110" mass="11493">MSICEGLAVVFVCSDPAAADAAITSAASTVVGAGARDHLRASRQHEACSLLAAYRLGRSVYEDMLVSLSTTQQMRVRGAADKAAIGEISLQLGFSRTKAGTWLHLGDALQ</sequence>
<name>A0ABR7WDD3_9ACTN</name>
<evidence type="ECO:0000313" key="2">
    <source>
        <dbReference type="Proteomes" id="UP000602395"/>
    </source>
</evidence>
<feature type="non-terminal residue" evidence="1">
    <location>
        <position position="110"/>
    </location>
</feature>
<keyword evidence="1" id="KW-0540">Nuclease</keyword>
<protein>
    <submittedName>
        <fullName evidence="1">HNH endonuclease</fullName>
    </submittedName>
</protein>